<organism evidence="1 2">
    <name type="scientific">Lapillicoccus jejuensis</name>
    <dbReference type="NCBI Taxonomy" id="402171"/>
    <lineage>
        <taxon>Bacteria</taxon>
        <taxon>Bacillati</taxon>
        <taxon>Actinomycetota</taxon>
        <taxon>Actinomycetes</taxon>
        <taxon>Micrococcales</taxon>
        <taxon>Intrasporangiaceae</taxon>
        <taxon>Lapillicoccus</taxon>
    </lineage>
</organism>
<dbReference type="AlphaFoldDB" id="A0A542E5N8"/>
<name>A0A542E5N8_9MICO</name>
<dbReference type="RefSeq" id="WP_141849795.1">
    <property type="nucleotide sequence ID" value="NZ_BAAAPR010000012.1"/>
</dbReference>
<evidence type="ECO:0000313" key="1">
    <source>
        <dbReference type="EMBL" id="TQJ10589.1"/>
    </source>
</evidence>
<dbReference type="OrthoDB" id="3482738at2"/>
<evidence type="ECO:0000313" key="2">
    <source>
        <dbReference type="Proteomes" id="UP000317893"/>
    </source>
</evidence>
<comment type="caution">
    <text evidence="1">The sequence shown here is derived from an EMBL/GenBank/DDBJ whole genome shotgun (WGS) entry which is preliminary data.</text>
</comment>
<keyword evidence="2" id="KW-1185">Reference proteome</keyword>
<accession>A0A542E5N8</accession>
<sequence length="64" mass="7153">MTEFHAGLHERAREALTALTEAETSGDDFSVDIHTEELGSLLRLADEHGVRLPELDGWRRDHAA</sequence>
<dbReference type="Proteomes" id="UP000317893">
    <property type="component" value="Unassembled WGS sequence"/>
</dbReference>
<gene>
    <name evidence="1" type="ORF">FB458_3718</name>
</gene>
<proteinExistence type="predicted"/>
<dbReference type="EMBL" id="VFMN01000001">
    <property type="protein sequence ID" value="TQJ10589.1"/>
    <property type="molecule type" value="Genomic_DNA"/>
</dbReference>
<reference evidence="1 2" key="1">
    <citation type="submission" date="2019-06" db="EMBL/GenBank/DDBJ databases">
        <title>Sequencing the genomes of 1000 actinobacteria strains.</title>
        <authorList>
            <person name="Klenk H.-P."/>
        </authorList>
    </citation>
    <scope>NUCLEOTIDE SEQUENCE [LARGE SCALE GENOMIC DNA]</scope>
    <source>
        <strain evidence="1 2">DSM 18607</strain>
    </source>
</reference>
<protein>
    <submittedName>
        <fullName evidence="1">Uncharacterized protein</fullName>
    </submittedName>
</protein>